<feature type="domain" description="SET" evidence="1">
    <location>
        <begin position="5"/>
        <end position="293"/>
    </location>
</feature>
<accession>F9W5H5</accession>
<sequence length="330" mass="36713">MTLLNAVGIRSAPLAQARRGSDGVRGVFAKRYFKRGDLLLSVPLHSCYFPHASPVPRKLRRWNRSTLIPEVPLWLWRFSPDIPEDRVTLTASVSTEESKVVTVSLSPVEAALAVSIAVRHFWRNVICLKDSVGSGRAVLGPPADRRADLYMRSLPLKEYLSYGLEAPYVSGAEFEGHVHSNLEQIAWNLRDCLLSYASQQEYSLYDAYASELDVALLASIYVVRARVMRMAVIRGDNPKTDGLTSVIAPFVDCLNHSLHETTCTACTSLPNRAVIVRAARDINVGEELTVDYRGFSLSRVGARAEIDPSNALGEDEDMWESRYLFPSDLV</sequence>
<protein>
    <submittedName>
        <fullName evidence="2">WGS project CAEQ00000000 data, annotated contig 1326</fullName>
    </submittedName>
</protein>
<dbReference type="EMBL" id="CAEQ01000714">
    <property type="protein sequence ID" value="CCD12427.1"/>
    <property type="molecule type" value="Genomic_DNA"/>
</dbReference>
<keyword evidence="3" id="KW-1185">Reference proteome</keyword>
<name>F9W5H5_TRYCI</name>
<dbReference type="Gene3D" id="3.90.1410.10">
    <property type="entry name" value="set domain protein methyltransferase, domain 1"/>
    <property type="match status" value="1"/>
</dbReference>
<dbReference type="AlphaFoldDB" id="F9W5H5"/>
<dbReference type="SUPFAM" id="SSF82199">
    <property type="entry name" value="SET domain"/>
    <property type="match status" value="1"/>
</dbReference>
<dbReference type="VEuPathDB" id="TriTrypDB:TcIL3000_0_33070"/>
<gene>
    <name evidence="2" type="ORF">TCIL3000_0_33070</name>
</gene>
<dbReference type="InterPro" id="IPR001214">
    <property type="entry name" value="SET_dom"/>
</dbReference>
<evidence type="ECO:0000313" key="3">
    <source>
        <dbReference type="Proteomes" id="UP000000702"/>
    </source>
</evidence>
<dbReference type="InterPro" id="IPR046341">
    <property type="entry name" value="SET_dom_sf"/>
</dbReference>
<dbReference type="Proteomes" id="UP000000702">
    <property type="component" value="Unassembled WGS sequence"/>
</dbReference>
<dbReference type="OMA" id="SAEAHLC"/>
<reference evidence="3" key="1">
    <citation type="submission" date="2011-07" db="EMBL/GenBank/DDBJ databases">
        <title>Divergent evolution of antigenic variation in African trypanosomes.</title>
        <authorList>
            <person name="Jackson A.P."/>
            <person name="Berry A."/>
            <person name="Allison H.C."/>
            <person name="Burton P."/>
            <person name="Anderson J."/>
            <person name="Aslett M."/>
            <person name="Brown R."/>
            <person name="Corton N."/>
            <person name="Harris D."/>
            <person name="Hauser H."/>
            <person name="Gamble J."/>
            <person name="Gilderthorp R."/>
            <person name="McQuillan J."/>
            <person name="Quail M.A."/>
            <person name="Sanders M."/>
            <person name="Van Tonder A."/>
            <person name="Ginger M.L."/>
            <person name="Donelson J.E."/>
            <person name="Field M.C."/>
            <person name="Barry J.D."/>
            <person name="Berriman M."/>
            <person name="Hertz-Fowler C."/>
        </authorList>
    </citation>
    <scope>NUCLEOTIDE SEQUENCE [LARGE SCALE GENOMIC DNA]</scope>
    <source>
        <strain evidence="3">IL3000</strain>
    </source>
</reference>
<proteinExistence type="predicted"/>
<comment type="caution">
    <text evidence="2">The sequence shown here is derived from an EMBL/GenBank/DDBJ whole genome shotgun (WGS) entry which is preliminary data.</text>
</comment>
<organism evidence="2 3">
    <name type="scientific">Trypanosoma congolense (strain IL3000)</name>
    <dbReference type="NCBI Taxonomy" id="1068625"/>
    <lineage>
        <taxon>Eukaryota</taxon>
        <taxon>Discoba</taxon>
        <taxon>Euglenozoa</taxon>
        <taxon>Kinetoplastea</taxon>
        <taxon>Metakinetoplastina</taxon>
        <taxon>Trypanosomatida</taxon>
        <taxon>Trypanosomatidae</taxon>
        <taxon>Trypanosoma</taxon>
        <taxon>Nannomonas</taxon>
    </lineage>
</organism>
<dbReference type="PROSITE" id="PS50280">
    <property type="entry name" value="SET"/>
    <property type="match status" value="1"/>
</dbReference>
<evidence type="ECO:0000313" key="2">
    <source>
        <dbReference type="EMBL" id="CCD12427.1"/>
    </source>
</evidence>
<dbReference type="Pfam" id="PF00856">
    <property type="entry name" value="SET"/>
    <property type="match status" value="1"/>
</dbReference>
<evidence type="ECO:0000259" key="1">
    <source>
        <dbReference type="PROSITE" id="PS50280"/>
    </source>
</evidence>
<reference evidence="2 3" key="2">
    <citation type="journal article" date="2012" name="Proc. Natl. Acad. Sci. U.S.A.">
        <title>Antigenic diversity is generated by distinct evolutionary mechanisms in African trypanosome species.</title>
        <authorList>
            <person name="Jackson A.P."/>
            <person name="Berry A."/>
            <person name="Aslett M."/>
            <person name="Allison H.C."/>
            <person name="Burton P."/>
            <person name="Vavrova-Anderson J."/>
            <person name="Brown R."/>
            <person name="Browne H."/>
            <person name="Corton N."/>
            <person name="Hauser H."/>
            <person name="Gamble J."/>
            <person name="Gilderthorp R."/>
            <person name="Marcello L."/>
            <person name="McQuillan J."/>
            <person name="Otto T.D."/>
            <person name="Quail M.A."/>
            <person name="Sanders M.J."/>
            <person name="van Tonder A."/>
            <person name="Ginger M.L."/>
            <person name="Field M.C."/>
            <person name="Barry J.D."/>
            <person name="Hertz-Fowler C."/>
            <person name="Berriman M."/>
        </authorList>
    </citation>
    <scope>NUCLEOTIDE SEQUENCE [LARGE SCALE GENOMIC DNA]</scope>
    <source>
        <strain evidence="2 3">IL3000</strain>
    </source>
</reference>